<comment type="caution">
    <text evidence="3">The sequence shown here is derived from an EMBL/GenBank/DDBJ whole genome shotgun (WGS) entry which is preliminary data.</text>
</comment>
<dbReference type="Pfam" id="PF02021">
    <property type="entry name" value="UPF0102"/>
    <property type="match status" value="1"/>
</dbReference>
<evidence type="ECO:0000313" key="3">
    <source>
        <dbReference type="EMBL" id="MEB3429481.1"/>
    </source>
</evidence>
<dbReference type="Gene3D" id="3.40.1350.10">
    <property type="match status" value="1"/>
</dbReference>
<dbReference type="PANTHER" id="PTHR34039">
    <property type="entry name" value="UPF0102 PROTEIN YRAN"/>
    <property type="match status" value="1"/>
</dbReference>
<dbReference type="InterPro" id="IPR011335">
    <property type="entry name" value="Restrct_endonuc-II-like"/>
</dbReference>
<dbReference type="SUPFAM" id="SSF52980">
    <property type="entry name" value="Restriction endonuclease-like"/>
    <property type="match status" value="1"/>
</dbReference>
<dbReference type="Proteomes" id="UP001357733">
    <property type="component" value="Unassembled WGS sequence"/>
</dbReference>
<proteinExistence type="inferred from homology"/>
<dbReference type="HAMAP" id="MF_00048">
    <property type="entry name" value="UPF0102"/>
    <property type="match status" value="1"/>
</dbReference>
<evidence type="ECO:0000256" key="1">
    <source>
        <dbReference type="ARBA" id="ARBA00006738"/>
    </source>
</evidence>
<dbReference type="NCBIfam" id="NF009150">
    <property type="entry name" value="PRK12497.1-3"/>
    <property type="match status" value="1"/>
</dbReference>
<dbReference type="PANTHER" id="PTHR34039:SF1">
    <property type="entry name" value="UPF0102 PROTEIN YRAN"/>
    <property type="match status" value="1"/>
</dbReference>
<sequence length="116" mass="13780">MNNLGKKAEKLSIEYLQKKGYKIIQSNFESSFGEIDIICKIDKILVFVEVKARSTTDFGYPREFVNLSKQRKIIKTAEYFLYLNDYHNFQPRFDVIEVYLNDNNRINHIENAFITE</sequence>
<dbReference type="GO" id="GO:0003676">
    <property type="term" value="F:nucleic acid binding"/>
    <property type="evidence" value="ECO:0007669"/>
    <property type="project" value="InterPro"/>
</dbReference>
<dbReference type="RefSeq" id="WP_324619667.1">
    <property type="nucleotide sequence ID" value="NZ_JAYKOT010000003.1"/>
</dbReference>
<comment type="similarity">
    <text evidence="1 2">Belongs to the UPF0102 family.</text>
</comment>
<gene>
    <name evidence="3" type="ORF">VLK81_05565</name>
</gene>
<organism evidence="3 4">
    <name type="scientific">Citroniella saccharovorans</name>
    <dbReference type="NCBI Taxonomy" id="2053367"/>
    <lineage>
        <taxon>Bacteria</taxon>
        <taxon>Bacillati</taxon>
        <taxon>Bacillota</taxon>
        <taxon>Tissierellia</taxon>
        <taxon>Tissierellales</taxon>
        <taxon>Peptoniphilaceae</taxon>
        <taxon>Citroniella</taxon>
    </lineage>
</organism>
<keyword evidence="4" id="KW-1185">Reference proteome</keyword>
<protein>
    <recommendedName>
        <fullName evidence="2">UPF0102 protein VLK81_05565</fullName>
    </recommendedName>
</protein>
<dbReference type="NCBIfam" id="TIGR00252">
    <property type="entry name" value="YraN family protein"/>
    <property type="match status" value="1"/>
</dbReference>
<name>A0AAW9MTU2_9FIRM</name>
<accession>A0AAW9MTU2</accession>
<dbReference type="InterPro" id="IPR003509">
    <property type="entry name" value="UPF0102_YraN-like"/>
</dbReference>
<reference evidence="3 4" key="1">
    <citation type="submission" date="2024-01" db="EMBL/GenBank/DDBJ databases">
        <title>Complete genome sequence of Citroniella saccharovorans strain M6.X9, isolated from human fecal sample.</title>
        <authorList>
            <person name="Cheng G."/>
            <person name="Westerholm M."/>
            <person name="Schnurer A."/>
        </authorList>
    </citation>
    <scope>NUCLEOTIDE SEQUENCE [LARGE SCALE GENOMIC DNA]</scope>
    <source>
        <strain evidence="3 4">DSM 29873</strain>
    </source>
</reference>
<dbReference type="InterPro" id="IPR011856">
    <property type="entry name" value="tRNA_endonuc-like_dom_sf"/>
</dbReference>
<evidence type="ECO:0000256" key="2">
    <source>
        <dbReference type="HAMAP-Rule" id="MF_00048"/>
    </source>
</evidence>
<dbReference type="AlphaFoldDB" id="A0AAW9MTU2"/>
<dbReference type="EMBL" id="JAYKOT010000003">
    <property type="protein sequence ID" value="MEB3429481.1"/>
    <property type="molecule type" value="Genomic_DNA"/>
</dbReference>
<evidence type="ECO:0000313" key="4">
    <source>
        <dbReference type="Proteomes" id="UP001357733"/>
    </source>
</evidence>